<accession>A0A9N8W269</accession>
<keyword evidence="4 6" id="KW-0677">Repeat</keyword>
<dbReference type="AlphaFoldDB" id="A0A9N8W269"/>
<dbReference type="OrthoDB" id="339900at2759"/>
<dbReference type="InterPro" id="IPR036322">
    <property type="entry name" value="WD40_repeat_dom_sf"/>
</dbReference>
<proteinExistence type="inferred from homology"/>
<dbReference type="SMART" id="SM00320">
    <property type="entry name" value="WD40"/>
    <property type="match status" value="4"/>
</dbReference>
<feature type="region of interest" description="Disordered" evidence="8">
    <location>
        <begin position="410"/>
        <end position="430"/>
    </location>
</feature>
<dbReference type="InterPro" id="IPR028884">
    <property type="entry name" value="Trm82"/>
</dbReference>
<dbReference type="Gene3D" id="2.130.10.10">
    <property type="entry name" value="YVTN repeat-like/Quinoprotein amine dehydrogenase"/>
    <property type="match status" value="1"/>
</dbReference>
<name>A0A9N8W269_9GLOM</name>
<reference evidence="9" key="1">
    <citation type="submission" date="2021-06" db="EMBL/GenBank/DDBJ databases">
        <authorList>
            <person name="Kallberg Y."/>
            <person name="Tangrot J."/>
            <person name="Rosling A."/>
        </authorList>
    </citation>
    <scope>NUCLEOTIDE SEQUENCE</scope>
    <source>
        <strain evidence="9">UK204</strain>
    </source>
</reference>
<gene>
    <name evidence="9" type="ORF">FCALED_LOCUS2393</name>
</gene>
<keyword evidence="5 6" id="KW-0539">Nucleus</keyword>
<dbReference type="InterPro" id="IPR001680">
    <property type="entry name" value="WD40_rpt"/>
</dbReference>
<dbReference type="PROSITE" id="PS50082">
    <property type="entry name" value="WD_REPEATS_2"/>
    <property type="match status" value="1"/>
</dbReference>
<evidence type="ECO:0000256" key="8">
    <source>
        <dbReference type="SAM" id="MobiDB-lite"/>
    </source>
</evidence>
<dbReference type="Proteomes" id="UP000789570">
    <property type="component" value="Unassembled WGS sequence"/>
</dbReference>
<keyword evidence="10" id="KW-1185">Reference proteome</keyword>
<dbReference type="InterPro" id="IPR015943">
    <property type="entry name" value="WD40/YVTN_repeat-like_dom_sf"/>
</dbReference>
<evidence type="ECO:0000256" key="1">
    <source>
        <dbReference type="ARBA" id="ARBA00004123"/>
    </source>
</evidence>
<dbReference type="GO" id="GO:0106004">
    <property type="term" value="P:tRNA (guanine-N7)-methylation"/>
    <property type="evidence" value="ECO:0007669"/>
    <property type="project" value="UniProtKB-UniRule"/>
</dbReference>
<evidence type="ECO:0000256" key="6">
    <source>
        <dbReference type="HAMAP-Rule" id="MF_03056"/>
    </source>
</evidence>
<comment type="caution">
    <text evidence="9">The sequence shown here is derived from an EMBL/GenBank/DDBJ whole genome shotgun (WGS) entry which is preliminary data.</text>
</comment>
<evidence type="ECO:0000256" key="5">
    <source>
        <dbReference type="ARBA" id="ARBA00023242"/>
    </source>
</evidence>
<evidence type="ECO:0000313" key="9">
    <source>
        <dbReference type="EMBL" id="CAG8474491.1"/>
    </source>
</evidence>
<dbReference type="Pfam" id="PF00400">
    <property type="entry name" value="WD40"/>
    <property type="match status" value="1"/>
</dbReference>
<dbReference type="GO" id="GO:0005634">
    <property type="term" value="C:nucleus"/>
    <property type="evidence" value="ECO:0007669"/>
    <property type="project" value="UniProtKB-SubCell"/>
</dbReference>
<comment type="subcellular location">
    <subcellularLocation>
        <location evidence="1 6">Nucleus</location>
    </subcellularLocation>
</comment>
<evidence type="ECO:0000256" key="4">
    <source>
        <dbReference type="ARBA" id="ARBA00022737"/>
    </source>
</evidence>
<dbReference type="SUPFAM" id="SSF50978">
    <property type="entry name" value="WD40 repeat-like"/>
    <property type="match status" value="1"/>
</dbReference>
<feature type="repeat" description="WD" evidence="7">
    <location>
        <begin position="217"/>
        <end position="259"/>
    </location>
</feature>
<keyword evidence="2 6" id="KW-0853">WD repeat</keyword>
<comment type="similarity">
    <text evidence="6">Belongs to the WD repeat TRM82 family.</text>
</comment>
<dbReference type="EMBL" id="CAJVPQ010000358">
    <property type="protein sequence ID" value="CAG8474491.1"/>
    <property type="molecule type" value="Genomic_DNA"/>
</dbReference>
<protein>
    <submittedName>
        <fullName evidence="9">17196_t:CDS:1</fullName>
    </submittedName>
</protein>
<evidence type="ECO:0000256" key="3">
    <source>
        <dbReference type="ARBA" id="ARBA00022694"/>
    </source>
</evidence>
<comment type="function">
    <text evidence="6">Required for the formation of N(7)-methylguanine at position 46 (m7G46) in tRNA. In the complex, it is required to stabilize and induce conformational changes of the catalytic subunit.</text>
</comment>
<keyword evidence="3 6" id="KW-0819">tRNA processing</keyword>
<organism evidence="9 10">
    <name type="scientific">Funneliformis caledonium</name>
    <dbReference type="NCBI Taxonomy" id="1117310"/>
    <lineage>
        <taxon>Eukaryota</taxon>
        <taxon>Fungi</taxon>
        <taxon>Fungi incertae sedis</taxon>
        <taxon>Mucoromycota</taxon>
        <taxon>Glomeromycotina</taxon>
        <taxon>Glomeromycetes</taxon>
        <taxon>Glomerales</taxon>
        <taxon>Glomeraceae</taxon>
        <taxon>Funneliformis</taxon>
    </lineage>
</organism>
<comment type="pathway">
    <text evidence="6">tRNA modification; N(7)-methylguanine-tRNA biosynthesis.</text>
</comment>
<evidence type="ECO:0000313" key="10">
    <source>
        <dbReference type="Proteomes" id="UP000789570"/>
    </source>
</evidence>
<dbReference type="PANTHER" id="PTHR16288">
    <property type="entry name" value="WD40 REPEAT PROTEIN 4"/>
    <property type="match status" value="1"/>
</dbReference>
<evidence type="ECO:0000256" key="2">
    <source>
        <dbReference type="ARBA" id="ARBA00022574"/>
    </source>
</evidence>
<dbReference type="GO" id="GO:0043527">
    <property type="term" value="C:tRNA methyltransferase complex"/>
    <property type="evidence" value="ECO:0007669"/>
    <property type="project" value="TreeGrafter"/>
</dbReference>
<dbReference type="PANTHER" id="PTHR16288:SF0">
    <property type="entry name" value="TRNA (GUANINE-N(7)-)-METHYLTRANSFERASE NON-CATALYTIC SUBUNIT WDR4"/>
    <property type="match status" value="1"/>
</dbReference>
<dbReference type="HAMAP" id="MF_03056">
    <property type="entry name" value="TRM82"/>
    <property type="match status" value="1"/>
</dbReference>
<dbReference type="GO" id="GO:0005829">
    <property type="term" value="C:cytosol"/>
    <property type="evidence" value="ECO:0007669"/>
    <property type="project" value="TreeGrafter"/>
</dbReference>
<sequence>MAHRLPFTKLLHHPTRNLLILVFGSHFHALDTSTGALISTTRSLVSTSSSDNNNTNTFVSNIELDSIQPKYTIPSSDTHQVTIRTLAFHERKDSNISSSLNPSALLATSDENKILKVWDCDKWKLRSTRPVPKRVMAISFNKDGSQIVTADKFGDVYSYPLDPPEEKQNVSTLLLGHVSMVTDMTITPNNRYVITCDRDEHIRISRFPKGYNIESYCLGHNQFVSKIHILPWAKELLVSAGGDDFIALWDYVPGRLLQTVNIKEIIGDKKSDDNKEAMDEDSLEIAVTSITSSPISHHIALTIEKFPGIVIFNWNEKEKRLQYLQTLTLSIDPLDLAYDIGGNLWVAKFIKEEQNRSLITVFKNSGSEYEEVSEDHPLIKQINKYGTMTVENLPDLYTTNQLRKNPVDWKEQKNERDVLQSGGENYAATK</sequence>
<evidence type="ECO:0000256" key="7">
    <source>
        <dbReference type="PROSITE-ProRule" id="PRU00221"/>
    </source>
</evidence>